<dbReference type="InterPro" id="IPR032675">
    <property type="entry name" value="LRR_dom_sf"/>
</dbReference>
<dbReference type="InterPro" id="IPR001841">
    <property type="entry name" value="Znf_RING"/>
</dbReference>
<dbReference type="Gene3D" id="2.30.30.40">
    <property type="entry name" value="SH3 Domains"/>
    <property type="match status" value="1"/>
</dbReference>
<dbReference type="SUPFAM" id="SSF52047">
    <property type="entry name" value="RNI-like"/>
    <property type="match status" value="1"/>
</dbReference>
<feature type="non-terminal residue" evidence="21">
    <location>
        <position position="1673"/>
    </location>
</feature>
<feature type="region of interest" description="Disordered" evidence="19">
    <location>
        <begin position="1137"/>
        <end position="1165"/>
    </location>
</feature>
<feature type="coiled-coil region" evidence="18">
    <location>
        <begin position="183"/>
        <end position="293"/>
    </location>
</feature>
<dbReference type="Pfam" id="PF00097">
    <property type="entry name" value="zf-C3HC4"/>
    <property type="match status" value="1"/>
</dbReference>
<evidence type="ECO:0000256" key="14">
    <source>
        <dbReference type="ARBA" id="ARBA00023254"/>
    </source>
</evidence>
<dbReference type="PROSITE" id="PS50089">
    <property type="entry name" value="ZF_RING_2"/>
    <property type="match status" value="1"/>
</dbReference>
<evidence type="ECO:0000256" key="12">
    <source>
        <dbReference type="ARBA" id="ARBA00023212"/>
    </source>
</evidence>
<evidence type="ECO:0000256" key="11">
    <source>
        <dbReference type="ARBA" id="ARBA00023069"/>
    </source>
</evidence>
<dbReference type="PANTHER" id="PTHR19265:SF0">
    <property type="entry name" value="MEIOSIS-SPECIFIC NUCLEAR STRUCTURAL PROTEIN 1"/>
    <property type="match status" value="1"/>
</dbReference>
<feature type="compositionally biased region" description="Low complexity" evidence="19">
    <location>
        <begin position="1217"/>
        <end position="1238"/>
    </location>
</feature>
<evidence type="ECO:0000256" key="7">
    <source>
        <dbReference type="ARBA" id="ARBA00022771"/>
    </source>
</evidence>
<comment type="similarity">
    <text evidence="3">Belongs to the MNS1 family.</text>
</comment>
<dbReference type="Pfam" id="PF13868">
    <property type="entry name" value="TPH"/>
    <property type="match status" value="1"/>
</dbReference>
<proteinExistence type="inferred from homology"/>
<organism evidence="21 22">
    <name type="scientific">Perkinsus olseni</name>
    <name type="common">Perkinsus atlanticus</name>
    <dbReference type="NCBI Taxonomy" id="32597"/>
    <lineage>
        <taxon>Eukaryota</taxon>
        <taxon>Sar</taxon>
        <taxon>Alveolata</taxon>
        <taxon>Perkinsozoa</taxon>
        <taxon>Perkinsea</taxon>
        <taxon>Perkinsida</taxon>
        <taxon>Perkinsidae</taxon>
        <taxon>Perkinsus</taxon>
    </lineage>
</organism>
<evidence type="ECO:0000256" key="3">
    <source>
        <dbReference type="ARBA" id="ARBA00009158"/>
    </source>
</evidence>
<dbReference type="InterPro" id="IPR013083">
    <property type="entry name" value="Znf_RING/FYVE/PHD"/>
</dbReference>
<feature type="compositionally biased region" description="Polar residues" evidence="19">
    <location>
        <begin position="1560"/>
        <end position="1570"/>
    </location>
</feature>
<dbReference type="PANTHER" id="PTHR19265">
    <property type="entry name" value="MEIOSIS-SPECIFIC NUCLEAR STRUCTURAL PROTEIN 1"/>
    <property type="match status" value="1"/>
</dbReference>
<feature type="compositionally biased region" description="Low complexity" evidence="19">
    <location>
        <begin position="1137"/>
        <end position="1161"/>
    </location>
</feature>
<feature type="domain" description="RING-type" evidence="20">
    <location>
        <begin position="1036"/>
        <end position="1088"/>
    </location>
</feature>
<dbReference type="InterPro" id="IPR026504">
    <property type="entry name" value="MNS1"/>
</dbReference>
<evidence type="ECO:0000256" key="5">
    <source>
        <dbReference type="ARBA" id="ARBA00022490"/>
    </source>
</evidence>
<keyword evidence="5" id="KW-0963">Cytoplasm</keyword>
<feature type="region of interest" description="Disordered" evidence="19">
    <location>
        <begin position="1216"/>
        <end position="1289"/>
    </location>
</feature>
<reference evidence="21 22" key="1">
    <citation type="submission" date="2020-04" db="EMBL/GenBank/DDBJ databases">
        <title>Perkinsus olseni comparative genomics.</title>
        <authorList>
            <person name="Bogema D.R."/>
        </authorList>
    </citation>
    <scope>NUCLEOTIDE SEQUENCE [LARGE SCALE GENOMIC DNA]</scope>
    <source>
        <strain evidence="21 22">ATCC PRA-207</strain>
    </source>
</reference>
<evidence type="ECO:0000259" key="20">
    <source>
        <dbReference type="PROSITE" id="PS50089"/>
    </source>
</evidence>
<dbReference type="Gene3D" id="3.80.10.10">
    <property type="entry name" value="Ribonuclease Inhibitor"/>
    <property type="match status" value="1"/>
</dbReference>
<keyword evidence="8" id="KW-0862">Zinc</keyword>
<accession>A0A7J6QRL6</accession>
<evidence type="ECO:0000256" key="6">
    <source>
        <dbReference type="ARBA" id="ARBA00022723"/>
    </source>
</evidence>
<evidence type="ECO:0000256" key="9">
    <source>
        <dbReference type="ARBA" id="ARBA00022846"/>
    </source>
</evidence>
<feature type="coiled-coil region" evidence="18">
    <location>
        <begin position="3"/>
        <end position="156"/>
    </location>
</feature>
<comment type="function">
    <text evidence="16">Microtubule inner protein (MIP) part of the dynein-decorated doublet microtubules (DMTs) in cilia axoneme, which is required for motile cilia beating. May play a role in the control of meiotic division and germ cell differentiation through regulation of pairing and recombination during meiosis. Required for sperm flagella assembly. May play a role in the assembly and function of the outer dynein arm-docking complex (ODA-DC). ODA-DC mediates outer dynein arms (ODA) binding onto the axonemal doublet microtubules.</text>
</comment>
<keyword evidence="7 17" id="KW-0863">Zinc-finger</keyword>
<evidence type="ECO:0000256" key="10">
    <source>
        <dbReference type="ARBA" id="ARBA00023054"/>
    </source>
</evidence>
<dbReference type="Proteomes" id="UP000553632">
    <property type="component" value="Unassembled WGS sequence"/>
</dbReference>
<comment type="caution">
    <text evidence="21">The sequence shown here is derived from an EMBL/GenBank/DDBJ whole genome shotgun (WGS) entry which is preliminary data.</text>
</comment>
<keyword evidence="6" id="KW-0479">Metal-binding</keyword>
<evidence type="ECO:0000256" key="13">
    <source>
        <dbReference type="ARBA" id="ARBA00023242"/>
    </source>
</evidence>
<feature type="compositionally biased region" description="Low complexity" evidence="19">
    <location>
        <begin position="1268"/>
        <end position="1287"/>
    </location>
</feature>
<keyword evidence="15" id="KW-0966">Cell projection</keyword>
<keyword evidence="11" id="KW-0969">Cilium</keyword>
<feature type="region of interest" description="Disordered" evidence="19">
    <location>
        <begin position="1331"/>
        <end position="1477"/>
    </location>
</feature>
<evidence type="ECO:0000256" key="1">
    <source>
        <dbReference type="ARBA" id="ARBA00004123"/>
    </source>
</evidence>
<evidence type="ECO:0000256" key="4">
    <source>
        <dbReference type="ARBA" id="ARBA00014813"/>
    </source>
</evidence>
<evidence type="ECO:0000256" key="16">
    <source>
        <dbReference type="ARBA" id="ARBA00046114"/>
    </source>
</evidence>
<evidence type="ECO:0000256" key="15">
    <source>
        <dbReference type="ARBA" id="ARBA00023273"/>
    </source>
</evidence>
<evidence type="ECO:0000313" key="21">
    <source>
        <dbReference type="EMBL" id="KAF4710947.1"/>
    </source>
</evidence>
<gene>
    <name evidence="21" type="ORF">FOZ63_007348</name>
</gene>
<feature type="region of interest" description="Disordered" evidence="19">
    <location>
        <begin position="1557"/>
        <end position="1592"/>
    </location>
</feature>
<dbReference type="InterPro" id="IPR043597">
    <property type="entry name" value="TPH_dom"/>
</dbReference>
<feature type="region of interest" description="Disordered" evidence="19">
    <location>
        <begin position="960"/>
        <end position="1007"/>
    </location>
</feature>
<keyword evidence="10 18" id="KW-0175">Coiled coil</keyword>
<comment type="subcellular location">
    <subcellularLocation>
        <location evidence="2">Cytoplasm</location>
        <location evidence="2">Cytoskeleton</location>
        <location evidence="2">Flagellum axoneme</location>
    </subcellularLocation>
    <subcellularLocation>
        <location evidence="1">Nucleus</location>
    </subcellularLocation>
</comment>
<keyword evidence="22" id="KW-1185">Reference proteome</keyword>
<name>A0A7J6QRL6_PEROL</name>
<dbReference type="GO" id="GO:0008270">
    <property type="term" value="F:zinc ion binding"/>
    <property type="evidence" value="ECO:0007669"/>
    <property type="project" value="UniProtKB-KW"/>
</dbReference>
<evidence type="ECO:0000313" key="22">
    <source>
        <dbReference type="Proteomes" id="UP000553632"/>
    </source>
</evidence>
<evidence type="ECO:0000256" key="2">
    <source>
        <dbReference type="ARBA" id="ARBA00004611"/>
    </source>
</evidence>
<dbReference type="GO" id="GO:0051321">
    <property type="term" value="P:meiotic cell cycle"/>
    <property type="evidence" value="ECO:0007669"/>
    <property type="project" value="UniProtKB-KW"/>
</dbReference>
<dbReference type="SUPFAM" id="SSF57850">
    <property type="entry name" value="RING/U-box"/>
    <property type="match status" value="1"/>
</dbReference>
<dbReference type="GO" id="GO:0005634">
    <property type="term" value="C:nucleus"/>
    <property type="evidence" value="ECO:0007669"/>
    <property type="project" value="UniProtKB-SubCell"/>
</dbReference>
<evidence type="ECO:0000256" key="17">
    <source>
        <dbReference type="PROSITE-ProRule" id="PRU00175"/>
    </source>
</evidence>
<evidence type="ECO:0000256" key="8">
    <source>
        <dbReference type="ARBA" id="ARBA00022833"/>
    </source>
</evidence>
<sequence>YRAQEQRRQEELLETQLEIERLRDLEKEKLKEYTVHEKRQYAKDLQQRQIAEKEQQRDIALQEHLREKAQVDAVVRKCQQEELEAMQRRRQQQLDTQKQLKDFAEEAARLRREQQAADRAEEARIEAYARAKREMEERLDAEKAAKEKEKKRILERMMADQAAKASKDAELEYYRNELFWEELEKKNREREKAEAAKRAKDREEMLAAYEYQMELKEKKRQEEEAQEARFREELMAKFAKDAKIEQMNDQRRRMKVLEHKREVDRGHGGGWYLVEERKKRFDAEREKERKEHEELLKFDSVRKEVIAEERKRLLAEYGAELFEFLPKGTVQSEERLSVRKELSVEGREASRHKHDLTPSYGYDHRGLVLVGKSTLALSFLNTMSAAAAASNHVPSQNEKYQAYVTSELNGIERDLKEWFLTRRFRMERALAIKKELDDNNFTGLSNNAPEDIPVPEKVMWSDIVAGRPSLGGEELSVDAKQRKADTYTRMFDNATDNDHKCRPAGMTFFRCLSSNFASHTVDKECDAEFKAFDQCRQSIVKEQADATSSALLAQDIADRRARALFERRMVLLDSLKAVQKGAKSVAPRAMASSSSSSTTHRHHHHHGSGGGVGYSPLHAKGPGTSNSKGDSKWRNCFHITPTKPDGTYWLTVRLNNKRLGVDRALVQDASAALEQFLQEHKKEYRDTNPGVVDEGKVRQMIVEAYAGTSNRQCKYIAVAPTTSDPTFVYRYRLCANVELAENQLTSPGCIIMLNTLAHHNVQCKALRLYRNLIDDVAVCRLSQMLADQSEAIEELHLSNNRITERGIMQLLMTFSLHPNHAYPWQAKSQIYQPTWLRMENNNVSKPQEMLQVLVDTGKLILCIADDKSGCGPSKCVNAFKERKPSPIAHLHMYDVHPNASRQGGLSTEEMAKIASCRSYDEIRKLPPPRSGPVMTVSGHALPQAASSTLSAFIGNSFSATAPSHSSSQAGKKGGTPGGATNSAGSGSTGTGVKGAWPAASRPSGPSSDTVIHRYQLVNLPAPNDCSEKADLSHCICGRCNNVLKDPIQTRPCRHRFCRNCFQVHMERFTIPAKQKNKPVTSIPCPSCNHGLARSDVGGLDEKTLREYRQTRVRCKHHPVNFISPLYLAERAAAANDVDNDAVPNGDSTASKSSSDVAASQSVNPPSELVKTALGIECRWQGTISEYAAHIHQCQVEEIVRDQMAPRADFASVVRNKSATGGSSGAAAAAGAGNNSGTAVSPFARDKVISPTSDRSAARKQQHNNVDITSDSTTTAATRTDPTPAAAVPCPPIPVGPGMVEAAASIAAAVEGQLKSSAPRVEAIAMEQNDTLPGGIINSSMVESGTLPPPPSDWSPTSRTSRRSKPPATPLSRLGDLEDTTDRRSSANTLDFLKHPPVGLGASFPSPPAVQQQEGLGDQPQHHQLHHQLHQEQQPVYAATAPTGMHSKGFYYDQRADNAPPEGPMMGHHHQPPPPYHLQQQHREYNHYPDRMPYGYDHSMPPHQQQHHQPGFDAGSGHQFNSGPPPQHYHNGVGHSSGYGDEASRRRREFEAIAAATTAAHSNQYSRPMPSQQDQQHHHHYQPQQQAAPEADTRAVNEYRRIVHDFVPDAETMSVGNPGGFLDLCAGDVVRVLEVTASGWAAGMRVDEDWRDIPHPQTGSTAWFPYSFSVAIDR</sequence>
<dbReference type="InterPro" id="IPR018957">
    <property type="entry name" value="Znf_C3HC4_RING-type"/>
</dbReference>
<feature type="region of interest" description="Disordered" evidence="19">
    <location>
        <begin position="583"/>
        <end position="633"/>
    </location>
</feature>
<evidence type="ECO:0000256" key="18">
    <source>
        <dbReference type="SAM" id="Coils"/>
    </source>
</evidence>
<feature type="non-terminal residue" evidence="21">
    <location>
        <position position="1"/>
    </location>
</feature>
<keyword evidence="13" id="KW-0539">Nucleus</keyword>
<feature type="compositionally biased region" description="Low complexity" evidence="19">
    <location>
        <begin position="960"/>
        <end position="970"/>
    </location>
</feature>
<dbReference type="Gene3D" id="3.30.40.10">
    <property type="entry name" value="Zinc/RING finger domain, C3HC4 (zinc finger)"/>
    <property type="match status" value="1"/>
</dbReference>
<protein>
    <recommendedName>
        <fullName evidence="4">Meiosis-specific nuclear structural protein 1</fullName>
    </recommendedName>
</protein>
<feature type="region of interest" description="Disordered" evidence="19">
    <location>
        <begin position="1489"/>
        <end position="1544"/>
    </location>
</feature>
<keyword evidence="12" id="KW-0206">Cytoskeleton</keyword>
<keyword evidence="14" id="KW-0469">Meiosis</keyword>
<evidence type="ECO:0000256" key="19">
    <source>
        <dbReference type="SAM" id="MobiDB-lite"/>
    </source>
</evidence>
<keyword evidence="9" id="KW-0282">Flagellum</keyword>
<dbReference type="EMBL" id="JABANO010031007">
    <property type="protein sequence ID" value="KAF4710947.1"/>
    <property type="molecule type" value="Genomic_DNA"/>
</dbReference>